<feature type="compositionally biased region" description="Basic and acidic residues" evidence="14">
    <location>
        <begin position="1"/>
        <end position="11"/>
    </location>
</feature>
<dbReference type="InterPro" id="IPR036390">
    <property type="entry name" value="WH_DNA-bd_sf"/>
</dbReference>
<keyword evidence="10" id="KW-0804">Transcription</keyword>
<sequence length="164" mass="18258">MADKSVPHSLEHVSSPDSPGEMLSPEAHARQHAHVRKAHESELIEDYVELIADLIDAKGEARAVELAQRMAVTQATVGKMIRRLGERGLVNSEPYRAIFLTDRGRRMAETSRRRHLVVLRFLRAIGVPEQAARQDAEGIEHHVSRETLTAMAALVESRDTPADT</sequence>
<evidence type="ECO:0000256" key="1">
    <source>
        <dbReference type="ARBA" id="ARBA00004496"/>
    </source>
</evidence>
<proteinExistence type="inferred from homology"/>
<name>A0ABU3BB03_9GAMM</name>
<organism evidence="16 17">
    <name type="scientific">Spectribacter acetivorans</name>
    <dbReference type="NCBI Taxonomy" id="3075603"/>
    <lineage>
        <taxon>Bacteria</taxon>
        <taxon>Pseudomonadati</taxon>
        <taxon>Pseudomonadota</taxon>
        <taxon>Gammaproteobacteria</taxon>
        <taxon>Salinisphaerales</taxon>
        <taxon>Salinisphaeraceae</taxon>
        <taxon>Spectribacter</taxon>
    </lineage>
</organism>
<keyword evidence="5" id="KW-0963">Cytoplasm</keyword>
<evidence type="ECO:0000256" key="7">
    <source>
        <dbReference type="ARBA" id="ARBA00023015"/>
    </source>
</evidence>
<comment type="subunit">
    <text evidence="3">Homodimer.</text>
</comment>
<dbReference type="NCBIfam" id="NF008273">
    <property type="entry name" value="PRK11050.1"/>
    <property type="match status" value="1"/>
</dbReference>
<dbReference type="PROSITE" id="PS50944">
    <property type="entry name" value="HTH_DTXR"/>
    <property type="match status" value="1"/>
</dbReference>
<dbReference type="InterPro" id="IPR036421">
    <property type="entry name" value="Fe_dep_repressor_sf"/>
</dbReference>
<evidence type="ECO:0000256" key="10">
    <source>
        <dbReference type="ARBA" id="ARBA00023163"/>
    </source>
</evidence>
<feature type="region of interest" description="Disordered" evidence="14">
    <location>
        <begin position="1"/>
        <end position="36"/>
    </location>
</feature>
<evidence type="ECO:0000256" key="5">
    <source>
        <dbReference type="ARBA" id="ARBA00022490"/>
    </source>
</evidence>
<gene>
    <name evidence="16" type="primary">mntR</name>
    <name evidence="16" type="ORF">RM531_14300</name>
</gene>
<evidence type="ECO:0000256" key="2">
    <source>
        <dbReference type="ARBA" id="ARBA00007871"/>
    </source>
</evidence>
<dbReference type="SUPFAM" id="SSF46785">
    <property type="entry name" value="Winged helix' DNA-binding domain"/>
    <property type="match status" value="1"/>
</dbReference>
<keyword evidence="9" id="KW-0010">Activator</keyword>
<keyword evidence="8" id="KW-0238">DNA-binding</keyword>
<dbReference type="RefSeq" id="WP_311660202.1">
    <property type="nucleotide sequence ID" value="NZ_JAVRHY010000018.1"/>
</dbReference>
<protein>
    <recommendedName>
        <fullName evidence="4">Transcriptional regulator MntR</fullName>
    </recommendedName>
    <alternativeName>
        <fullName evidence="13">Manganese transport regulator</fullName>
    </alternativeName>
</protein>
<dbReference type="Pfam" id="PF01325">
    <property type="entry name" value="Fe_dep_repress"/>
    <property type="match status" value="1"/>
</dbReference>
<evidence type="ECO:0000259" key="15">
    <source>
        <dbReference type="PROSITE" id="PS50944"/>
    </source>
</evidence>
<evidence type="ECO:0000256" key="9">
    <source>
        <dbReference type="ARBA" id="ARBA00023159"/>
    </source>
</evidence>
<evidence type="ECO:0000313" key="17">
    <source>
        <dbReference type="Proteomes" id="UP001259982"/>
    </source>
</evidence>
<evidence type="ECO:0000256" key="13">
    <source>
        <dbReference type="ARBA" id="ARBA00032593"/>
    </source>
</evidence>
<keyword evidence="11" id="KW-0464">Manganese</keyword>
<evidence type="ECO:0000256" key="8">
    <source>
        <dbReference type="ARBA" id="ARBA00023125"/>
    </source>
</evidence>
<comment type="function">
    <text evidence="12">In the presence of manganese, represses expression of mntH and mntS. Up-regulates expression of mntP.</text>
</comment>
<dbReference type="Proteomes" id="UP001259982">
    <property type="component" value="Unassembled WGS sequence"/>
</dbReference>
<evidence type="ECO:0000256" key="4">
    <source>
        <dbReference type="ARBA" id="ARBA00022386"/>
    </source>
</evidence>
<evidence type="ECO:0000313" key="16">
    <source>
        <dbReference type="EMBL" id="MDT0619646.1"/>
    </source>
</evidence>
<dbReference type="InterPro" id="IPR022687">
    <property type="entry name" value="HTH_DTXR"/>
</dbReference>
<evidence type="ECO:0000256" key="12">
    <source>
        <dbReference type="ARBA" id="ARBA00025185"/>
    </source>
</evidence>
<keyword evidence="17" id="KW-1185">Reference proteome</keyword>
<comment type="caution">
    <text evidence="16">The sequence shown here is derived from an EMBL/GenBank/DDBJ whole genome shotgun (WGS) entry which is preliminary data.</text>
</comment>
<comment type="similarity">
    <text evidence="2">Belongs to the DtxR/MntR family.</text>
</comment>
<comment type="subcellular location">
    <subcellularLocation>
        <location evidence="1">Cytoplasm</location>
    </subcellularLocation>
</comment>
<dbReference type="PANTHER" id="PTHR33238">
    <property type="entry name" value="IRON (METAL) DEPENDENT REPRESSOR, DTXR FAMILY"/>
    <property type="match status" value="1"/>
</dbReference>
<evidence type="ECO:0000256" key="14">
    <source>
        <dbReference type="SAM" id="MobiDB-lite"/>
    </source>
</evidence>
<dbReference type="Gene3D" id="1.10.60.10">
    <property type="entry name" value="Iron dependent repressor, metal binding and dimerisation domain"/>
    <property type="match status" value="1"/>
</dbReference>
<dbReference type="SMART" id="SM00529">
    <property type="entry name" value="HTH_DTXR"/>
    <property type="match status" value="1"/>
</dbReference>
<evidence type="ECO:0000256" key="6">
    <source>
        <dbReference type="ARBA" id="ARBA00022491"/>
    </source>
</evidence>
<dbReference type="Pfam" id="PF02742">
    <property type="entry name" value="Fe_dep_repr_C"/>
    <property type="match status" value="1"/>
</dbReference>
<evidence type="ECO:0000256" key="11">
    <source>
        <dbReference type="ARBA" id="ARBA00023211"/>
    </source>
</evidence>
<keyword evidence="7" id="KW-0805">Transcription regulation</keyword>
<accession>A0ABU3BB03</accession>
<dbReference type="InterPro" id="IPR036388">
    <property type="entry name" value="WH-like_DNA-bd_sf"/>
</dbReference>
<dbReference type="EMBL" id="JAVRHY010000018">
    <property type="protein sequence ID" value="MDT0619646.1"/>
    <property type="molecule type" value="Genomic_DNA"/>
</dbReference>
<dbReference type="InterPro" id="IPR001367">
    <property type="entry name" value="Fe_dep_repressor"/>
</dbReference>
<dbReference type="InterPro" id="IPR050536">
    <property type="entry name" value="DtxR_MntR_Metal-Reg"/>
</dbReference>
<dbReference type="InterPro" id="IPR022689">
    <property type="entry name" value="Iron_dep_repressor"/>
</dbReference>
<feature type="domain" description="HTH dtxR-type" evidence="15">
    <location>
        <begin position="41"/>
        <end position="101"/>
    </location>
</feature>
<dbReference type="PANTHER" id="PTHR33238:SF11">
    <property type="entry name" value="TRANSCRIPTIONAL REGULATOR MNTR"/>
    <property type="match status" value="1"/>
</dbReference>
<reference evidence="16 17" key="1">
    <citation type="submission" date="2023-09" db="EMBL/GenBank/DDBJ databases">
        <authorList>
            <person name="Rey-Velasco X."/>
        </authorList>
    </citation>
    <scope>NUCLEOTIDE SEQUENCE [LARGE SCALE GENOMIC DNA]</scope>
    <source>
        <strain evidence="16 17">P385</strain>
    </source>
</reference>
<evidence type="ECO:0000256" key="3">
    <source>
        <dbReference type="ARBA" id="ARBA00011738"/>
    </source>
</evidence>
<dbReference type="Gene3D" id="1.10.10.10">
    <property type="entry name" value="Winged helix-like DNA-binding domain superfamily/Winged helix DNA-binding domain"/>
    <property type="match status" value="1"/>
</dbReference>
<keyword evidence="6" id="KW-0678">Repressor</keyword>
<dbReference type="SUPFAM" id="SSF47979">
    <property type="entry name" value="Iron-dependent repressor protein, dimerization domain"/>
    <property type="match status" value="1"/>
</dbReference>